<feature type="transmembrane region" description="Helical" evidence="8">
    <location>
        <begin position="63"/>
        <end position="84"/>
    </location>
</feature>
<dbReference type="STRING" id="645134.A0A0L0HCX1"/>
<feature type="transmembrane region" description="Helical" evidence="8">
    <location>
        <begin position="414"/>
        <end position="435"/>
    </location>
</feature>
<feature type="transmembrane region" description="Helical" evidence="8">
    <location>
        <begin position="349"/>
        <end position="376"/>
    </location>
</feature>
<organism evidence="10 11">
    <name type="scientific">Spizellomyces punctatus (strain DAOM BR117)</name>
    <dbReference type="NCBI Taxonomy" id="645134"/>
    <lineage>
        <taxon>Eukaryota</taxon>
        <taxon>Fungi</taxon>
        <taxon>Fungi incertae sedis</taxon>
        <taxon>Chytridiomycota</taxon>
        <taxon>Chytridiomycota incertae sedis</taxon>
        <taxon>Chytridiomycetes</taxon>
        <taxon>Spizellomycetales</taxon>
        <taxon>Spizellomycetaceae</taxon>
        <taxon>Spizellomyces</taxon>
    </lineage>
</organism>
<dbReference type="InterPro" id="IPR007603">
    <property type="entry name" value="Choline_transptr-like"/>
</dbReference>
<evidence type="ECO:0000256" key="1">
    <source>
        <dbReference type="ARBA" id="ARBA00002957"/>
    </source>
</evidence>
<comment type="similarity">
    <text evidence="3 8">Belongs to the CTL (choline transporter-like) family.</text>
</comment>
<dbReference type="AlphaFoldDB" id="A0A0L0HCX1"/>
<evidence type="ECO:0000256" key="9">
    <source>
        <dbReference type="SAM" id="MobiDB-lite"/>
    </source>
</evidence>
<dbReference type="PANTHER" id="PTHR12385:SF4">
    <property type="entry name" value="PROTEIN PNS1"/>
    <property type="match status" value="1"/>
</dbReference>
<keyword evidence="11" id="KW-1185">Reference proteome</keyword>
<dbReference type="EMBL" id="KQ257458">
    <property type="protein sequence ID" value="KNC99350.1"/>
    <property type="molecule type" value="Genomic_DNA"/>
</dbReference>
<dbReference type="InParanoid" id="A0A0L0HCX1"/>
<dbReference type="eggNOG" id="KOG1362">
    <property type="taxonomic scope" value="Eukaryota"/>
</dbReference>
<feature type="transmembrane region" description="Helical" evidence="8">
    <location>
        <begin position="114"/>
        <end position="136"/>
    </location>
</feature>
<dbReference type="RefSeq" id="XP_016607390.1">
    <property type="nucleotide sequence ID" value="XM_016753805.1"/>
</dbReference>
<evidence type="ECO:0000313" key="11">
    <source>
        <dbReference type="Proteomes" id="UP000053201"/>
    </source>
</evidence>
<name>A0A0L0HCX1_SPIPD</name>
<comment type="subcellular location">
    <subcellularLocation>
        <location evidence="8">Cell membrane</location>
        <topology evidence="8">Multi-pass membrane protein</topology>
    </subcellularLocation>
    <subcellularLocation>
        <location evidence="2">Membrane</location>
        <topology evidence="2">Multi-pass membrane protein</topology>
    </subcellularLocation>
</comment>
<dbReference type="PANTHER" id="PTHR12385">
    <property type="entry name" value="CHOLINE TRANSPORTER-LIKE (SLC FAMILY 44)"/>
    <property type="match status" value="1"/>
</dbReference>
<dbReference type="OMA" id="CRIAMAW"/>
<evidence type="ECO:0000256" key="5">
    <source>
        <dbReference type="ARBA" id="ARBA00022692"/>
    </source>
</evidence>
<feature type="region of interest" description="Disordered" evidence="9">
    <location>
        <begin position="1"/>
        <end position="33"/>
    </location>
</feature>
<feature type="transmembrane region" description="Helical" evidence="8">
    <location>
        <begin position="271"/>
        <end position="290"/>
    </location>
</feature>
<keyword evidence="5 8" id="KW-0812">Transmembrane</keyword>
<feature type="transmembrane region" description="Helical" evidence="8">
    <location>
        <begin position="209"/>
        <end position="236"/>
    </location>
</feature>
<dbReference type="VEuPathDB" id="FungiDB:SPPG_05597"/>
<evidence type="ECO:0000313" key="10">
    <source>
        <dbReference type="EMBL" id="KNC99350.1"/>
    </source>
</evidence>
<comment type="function">
    <text evidence="1 8">Probably involved in transport through the plasma membrane.</text>
</comment>
<dbReference type="GeneID" id="27688960"/>
<keyword evidence="6 8" id="KW-1133">Transmembrane helix</keyword>
<reference evidence="10 11" key="1">
    <citation type="submission" date="2009-08" db="EMBL/GenBank/DDBJ databases">
        <title>The Genome Sequence of Spizellomyces punctatus strain DAOM BR117.</title>
        <authorList>
            <consortium name="The Broad Institute Genome Sequencing Platform"/>
            <person name="Russ C."/>
            <person name="Cuomo C."/>
            <person name="Shea T."/>
            <person name="Young S.K."/>
            <person name="Zeng Q."/>
            <person name="Koehrsen M."/>
            <person name="Haas B."/>
            <person name="Borodovsky M."/>
            <person name="Guigo R."/>
            <person name="Alvarado L."/>
            <person name="Berlin A."/>
            <person name="Bochicchio J."/>
            <person name="Borenstein D."/>
            <person name="Chapman S."/>
            <person name="Chen Z."/>
            <person name="Engels R."/>
            <person name="Freedman E."/>
            <person name="Gellesch M."/>
            <person name="Goldberg J."/>
            <person name="Griggs A."/>
            <person name="Gujja S."/>
            <person name="Heiman D."/>
            <person name="Hepburn T."/>
            <person name="Howarth C."/>
            <person name="Jen D."/>
            <person name="Larson L."/>
            <person name="Lewis B."/>
            <person name="Mehta T."/>
            <person name="Park D."/>
            <person name="Pearson M."/>
            <person name="Roberts A."/>
            <person name="Saif S."/>
            <person name="Shenoy N."/>
            <person name="Sisk P."/>
            <person name="Stolte C."/>
            <person name="Sykes S."/>
            <person name="Thomson T."/>
            <person name="Walk T."/>
            <person name="White J."/>
            <person name="Yandava C."/>
            <person name="Burger G."/>
            <person name="Gray M.W."/>
            <person name="Holland P.W.H."/>
            <person name="King N."/>
            <person name="Lang F.B.F."/>
            <person name="Roger A.J."/>
            <person name="Ruiz-Trillo I."/>
            <person name="Lander E."/>
            <person name="Nusbaum C."/>
        </authorList>
    </citation>
    <scope>NUCLEOTIDE SEQUENCE [LARGE SCALE GENOMIC DNA]</scope>
    <source>
        <strain evidence="10 11">DAOM BR117</strain>
    </source>
</reference>
<accession>A0A0L0HCX1</accession>
<dbReference type="GO" id="GO:0022857">
    <property type="term" value="F:transmembrane transporter activity"/>
    <property type="evidence" value="ECO:0007669"/>
    <property type="project" value="UniProtKB-UniRule"/>
</dbReference>
<proteinExistence type="inferred from homology"/>
<evidence type="ECO:0000256" key="4">
    <source>
        <dbReference type="ARBA" id="ARBA00015388"/>
    </source>
</evidence>
<feature type="transmembrane region" description="Helical" evidence="8">
    <location>
        <begin position="310"/>
        <end position="328"/>
    </location>
</feature>
<dbReference type="Pfam" id="PF04515">
    <property type="entry name" value="Choline_transpo"/>
    <property type="match status" value="1"/>
</dbReference>
<dbReference type="OrthoDB" id="44736at2759"/>
<feature type="transmembrane region" description="Helical" evidence="8">
    <location>
        <begin position="447"/>
        <end position="465"/>
    </location>
</feature>
<evidence type="ECO:0000256" key="3">
    <source>
        <dbReference type="ARBA" id="ARBA00007168"/>
    </source>
</evidence>
<feature type="transmembrane region" description="Helical" evidence="8">
    <location>
        <begin position="248"/>
        <end position="264"/>
    </location>
</feature>
<protein>
    <recommendedName>
        <fullName evidence="4 8">Protein PNS1</fullName>
    </recommendedName>
</protein>
<feature type="transmembrane region" description="Helical" evidence="8">
    <location>
        <begin position="167"/>
        <end position="188"/>
    </location>
</feature>
<evidence type="ECO:0000256" key="6">
    <source>
        <dbReference type="ARBA" id="ARBA00022989"/>
    </source>
</evidence>
<dbReference type="GO" id="GO:0005886">
    <property type="term" value="C:plasma membrane"/>
    <property type="evidence" value="ECO:0007669"/>
    <property type="project" value="UniProtKB-SubCell"/>
</dbReference>
<keyword evidence="7 8" id="KW-0472">Membrane</keyword>
<evidence type="ECO:0000256" key="2">
    <source>
        <dbReference type="ARBA" id="ARBA00004141"/>
    </source>
</evidence>
<feature type="transmembrane region" description="Helical" evidence="8">
    <location>
        <begin position="143"/>
        <end position="161"/>
    </location>
</feature>
<sequence length="510" mass="55005">MATPGDKKQLPPPMPYESLPDYHNATSSSAHFPYDRAPQEGDALIGSDGHSEKFNRSPKYKDVWATVLFVVHLVVLVLLAVAGFRVDLPPASARAVQGADPSVPVGDNLPLSTLYGLIAVMIFGGLGLTVAYFMALERYARHMIQTSFFLNTAISAVIGVFNLASGAFIAALFALLYAGIHIFMYFAYRSRMDFARVILENVTTVTKMYPGTVITGILGVAGQTVWSIGWIIAAIGGARVIQTVESDGVKYAVAVYLSFSLYWTSQIIKNVVHVTVSGVFATFYFTGISTADGAVVVPVRNPTLKSAKRALTTSFGPIAFGSLIIALIQTLRGVLQTIRRNAREENNNIMVLAATCAECILSLLEGLVAFINVYAYTQVAIYGKSYLEAARDTWALIRARGIDLIINDDLTSGVLTMGALLIGLANAFVAYVFLYLSSVPKTKELEVIAAIIAFVVAFAQFWVLAETIRSGVATTFVCLAEDPIALARTKPDLYEKIRAAYPTSGVASDV</sequence>
<gene>
    <name evidence="10" type="ORF">SPPG_05597</name>
</gene>
<evidence type="ECO:0000256" key="7">
    <source>
        <dbReference type="ARBA" id="ARBA00023136"/>
    </source>
</evidence>
<evidence type="ECO:0000256" key="8">
    <source>
        <dbReference type="RuleBase" id="RU368066"/>
    </source>
</evidence>
<dbReference type="Proteomes" id="UP000053201">
    <property type="component" value="Unassembled WGS sequence"/>
</dbReference>